<evidence type="ECO:0000256" key="3">
    <source>
        <dbReference type="ARBA" id="ARBA00022692"/>
    </source>
</evidence>
<comment type="subcellular location">
    <subcellularLocation>
        <location evidence="1">Cell membrane</location>
        <topology evidence="1">Single-pass type I membrane protein</topology>
    </subcellularLocation>
</comment>
<dbReference type="OMA" id="IEWGCDA"/>
<keyword evidence="7" id="KW-0325">Glycoprotein</keyword>
<keyword evidence="4" id="KW-0732">Signal</keyword>
<dbReference type="PANTHER" id="PTHR24368:SF210">
    <property type="entry name" value="SURFACE ANTIGEN BSPA-LIKE"/>
    <property type="match status" value="1"/>
</dbReference>
<dbReference type="SMART" id="SM00255">
    <property type="entry name" value="TIR"/>
    <property type="match status" value="1"/>
</dbReference>
<dbReference type="SUPFAM" id="SSF52200">
    <property type="entry name" value="Toll/Interleukin receptor TIR domain"/>
    <property type="match status" value="1"/>
</dbReference>
<sequence length="272" mass="32049">MNPIDCNCDLSWFLDWLNGPLSLTFVDEDDFDDDKTICSSASLEPLRGKHLIDFDPREFCSINIALVCLPTLAIICLIFTVALVYHNRWQLRYRLFLFKLAAVGYEEMRDARDHNDYEYDLNVIFYDDDEDWIREHLRPALAEQLPQFQRSVFGDADLIPGMHYLDAVDYVVSHSYKTIVVLSRAAVRDRWFILKFRTAMDHVSDTLTEFVVVVFLEDIPDDEMPFLARLYLSDGRPYIHWTEDVRGHEYFFDKLTKNLTINLRTNDRIPNE</sequence>
<protein>
    <recommendedName>
        <fullName evidence="9">TIR domain-containing protein</fullName>
    </recommendedName>
</protein>
<name>A0A7M7PJE8_STRPU</name>
<dbReference type="RefSeq" id="XP_030851232.1">
    <property type="nucleotide sequence ID" value="XM_030995372.1"/>
</dbReference>
<dbReference type="InterPro" id="IPR000483">
    <property type="entry name" value="Cys-rich_flank_reg_C"/>
</dbReference>
<dbReference type="GO" id="GO:0007165">
    <property type="term" value="P:signal transduction"/>
    <property type="evidence" value="ECO:0007669"/>
    <property type="project" value="InterPro"/>
</dbReference>
<evidence type="ECO:0000256" key="8">
    <source>
        <dbReference type="SAM" id="Phobius"/>
    </source>
</evidence>
<feature type="transmembrane region" description="Helical" evidence="8">
    <location>
        <begin position="64"/>
        <end position="85"/>
    </location>
</feature>
<dbReference type="EnsemblMetazoa" id="XM_030995372">
    <property type="protein sequence ID" value="XP_030851232"/>
    <property type="gene ID" value="LOC105442298"/>
</dbReference>
<dbReference type="Proteomes" id="UP000007110">
    <property type="component" value="Unassembled WGS sequence"/>
</dbReference>
<dbReference type="GO" id="GO:0005886">
    <property type="term" value="C:plasma membrane"/>
    <property type="evidence" value="ECO:0007669"/>
    <property type="project" value="UniProtKB-SubCell"/>
</dbReference>
<reference evidence="11" key="1">
    <citation type="submission" date="2015-02" db="EMBL/GenBank/DDBJ databases">
        <title>Genome sequencing for Strongylocentrotus purpuratus.</title>
        <authorList>
            <person name="Murali S."/>
            <person name="Liu Y."/>
            <person name="Vee V."/>
            <person name="English A."/>
            <person name="Wang M."/>
            <person name="Skinner E."/>
            <person name="Han Y."/>
            <person name="Muzny D.M."/>
            <person name="Worley K.C."/>
            <person name="Gibbs R.A."/>
        </authorList>
    </citation>
    <scope>NUCLEOTIDE SEQUENCE</scope>
</reference>
<dbReference type="Gene3D" id="3.80.10.10">
    <property type="entry name" value="Ribonuclease Inhibitor"/>
    <property type="match status" value="1"/>
</dbReference>
<keyword evidence="3 8" id="KW-0812">Transmembrane</keyword>
<dbReference type="SMART" id="SM00082">
    <property type="entry name" value="LRRCT"/>
    <property type="match status" value="1"/>
</dbReference>
<proteinExistence type="predicted"/>
<dbReference type="PROSITE" id="PS50104">
    <property type="entry name" value="TIR"/>
    <property type="match status" value="1"/>
</dbReference>
<evidence type="ECO:0000256" key="1">
    <source>
        <dbReference type="ARBA" id="ARBA00004251"/>
    </source>
</evidence>
<evidence type="ECO:0000313" key="11">
    <source>
        <dbReference type="Proteomes" id="UP000007110"/>
    </source>
</evidence>
<organism evidence="10 11">
    <name type="scientific">Strongylocentrotus purpuratus</name>
    <name type="common">Purple sea urchin</name>
    <dbReference type="NCBI Taxonomy" id="7668"/>
    <lineage>
        <taxon>Eukaryota</taxon>
        <taxon>Metazoa</taxon>
        <taxon>Echinodermata</taxon>
        <taxon>Eleutherozoa</taxon>
        <taxon>Echinozoa</taxon>
        <taxon>Echinoidea</taxon>
        <taxon>Euechinoidea</taxon>
        <taxon>Echinacea</taxon>
        <taxon>Camarodonta</taxon>
        <taxon>Echinidea</taxon>
        <taxon>Strongylocentrotidae</taxon>
        <taxon>Strongylocentrotus</taxon>
    </lineage>
</organism>
<dbReference type="AlphaFoldDB" id="A0A7M7PJE8"/>
<dbReference type="InterPro" id="IPR000157">
    <property type="entry name" value="TIR_dom"/>
</dbReference>
<keyword evidence="2" id="KW-0433">Leucine-rich repeat</keyword>
<dbReference type="PANTHER" id="PTHR24368">
    <property type="entry name" value="AMPHOTERIN-INDUCED PROTEIN"/>
    <property type="match status" value="1"/>
</dbReference>
<evidence type="ECO:0000256" key="2">
    <source>
        <dbReference type="ARBA" id="ARBA00022614"/>
    </source>
</evidence>
<evidence type="ECO:0000313" key="10">
    <source>
        <dbReference type="EnsemblMetazoa" id="XP_030851232"/>
    </source>
</evidence>
<keyword evidence="6 8" id="KW-0472">Membrane</keyword>
<evidence type="ECO:0000256" key="6">
    <source>
        <dbReference type="ARBA" id="ARBA00023136"/>
    </source>
</evidence>
<dbReference type="InterPro" id="IPR035897">
    <property type="entry name" value="Toll_tir_struct_dom_sf"/>
</dbReference>
<dbReference type="Pfam" id="PF01582">
    <property type="entry name" value="TIR"/>
    <property type="match status" value="1"/>
</dbReference>
<evidence type="ECO:0000256" key="4">
    <source>
        <dbReference type="ARBA" id="ARBA00022729"/>
    </source>
</evidence>
<evidence type="ECO:0000259" key="9">
    <source>
        <dbReference type="PROSITE" id="PS50104"/>
    </source>
</evidence>
<dbReference type="OrthoDB" id="1421090at2759"/>
<evidence type="ECO:0000256" key="7">
    <source>
        <dbReference type="ARBA" id="ARBA00023180"/>
    </source>
</evidence>
<feature type="domain" description="TIR" evidence="9">
    <location>
        <begin position="117"/>
        <end position="259"/>
    </location>
</feature>
<accession>A0A7M7PJE8</accession>
<dbReference type="InterPro" id="IPR031283">
    <property type="entry name" value="AMIGO"/>
</dbReference>
<keyword evidence="5 8" id="KW-1133">Transmembrane helix</keyword>
<dbReference type="InParanoid" id="A0A7M7PJE8"/>
<dbReference type="GeneID" id="105442298"/>
<keyword evidence="11" id="KW-1185">Reference proteome</keyword>
<evidence type="ECO:0000256" key="5">
    <source>
        <dbReference type="ARBA" id="ARBA00022989"/>
    </source>
</evidence>
<dbReference type="InterPro" id="IPR032675">
    <property type="entry name" value="LRR_dom_sf"/>
</dbReference>
<reference evidence="10" key="2">
    <citation type="submission" date="2021-01" db="UniProtKB">
        <authorList>
            <consortium name="EnsemblMetazoa"/>
        </authorList>
    </citation>
    <scope>IDENTIFICATION</scope>
</reference>
<dbReference type="Gene3D" id="3.40.50.10140">
    <property type="entry name" value="Toll/interleukin-1 receptor homology (TIR) domain"/>
    <property type="match status" value="1"/>
</dbReference>
<dbReference type="KEGG" id="spu:105442298"/>